<accession>A0A177BT90</accession>
<dbReference type="GeneID" id="28767304"/>
<dbReference type="OrthoDB" id="20872at2759"/>
<reference evidence="2 3" key="1">
    <citation type="submission" date="2016-05" db="EMBL/GenBank/DDBJ databases">
        <title>Comparative analysis of secretome profiles of manganese(II)-oxidizing ascomycete fungi.</title>
        <authorList>
            <consortium name="DOE Joint Genome Institute"/>
            <person name="Zeiner C.A."/>
            <person name="Purvine S.O."/>
            <person name="Zink E.M."/>
            <person name="Wu S."/>
            <person name="Pasa-Tolic L."/>
            <person name="Chaput D.L."/>
            <person name="Haridas S."/>
            <person name="Grigoriev I.V."/>
            <person name="Santelli C.M."/>
            <person name="Hansel C.M."/>
        </authorList>
    </citation>
    <scope>NUCLEOTIDE SEQUENCE [LARGE SCALE GENOMIC DNA]</scope>
    <source>
        <strain evidence="2 3">AP3s5-JAC2a</strain>
    </source>
</reference>
<feature type="domain" description="Azaphilone pigments biosynthesis cluster protein L N-terminal" evidence="1">
    <location>
        <begin position="1"/>
        <end position="136"/>
    </location>
</feature>
<dbReference type="Proteomes" id="UP000077069">
    <property type="component" value="Unassembled WGS sequence"/>
</dbReference>
<gene>
    <name evidence="2" type="ORF">CC84DRAFT_1234386</name>
</gene>
<organism evidence="2 3">
    <name type="scientific">Paraphaeosphaeria sporulosa</name>
    <dbReference type="NCBI Taxonomy" id="1460663"/>
    <lineage>
        <taxon>Eukaryota</taxon>
        <taxon>Fungi</taxon>
        <taxon>Dikarya</taxon>
        <taxon>Ascomycota</taxon>
        <taxon>Pezizomycotina</taxon>
        <taxon>Dothideomycetes</taxon>
        <taxon>Pleosporomycetidae</taxon>
        <taxon>Pleosporales</taxon>
        <taxon>Massarineae</taxon>
        <taxon>Didymosphaeriaceae</taxon>
        <taxon>Paraphaeosphaeria</taxon>
    </lineage>
</organism>
<keyword evidence="3" id="KW-1185">Reference proteome</keyword>
<evidence type="ECO:0000313" key="3">
    <source>
        <dbReference type="Proteomes" id="UP000077069"/>
    </source>
</evidence>
<dbReference type="InterPro" id="IPR031348">
    <property type="entry name" value="PigL_N"/>
</dbReference>
<dbReference type="AlphaFoldDB" id="A0A177BT90"/>
<dbReference type="Pfam" id="PF17111">
    <property type="entry name" value="PigL_N"/>
    <property type="match status" value="1"/>
</dbReference>
<dbReference type="InParanoid" id="A0A177BT90"/>
<evidence type="ECO:0000259" key="1">
    <source>
        <dbReference type="Pfam" id="PF17111"/>
    </source>
</evidence>
<proteinExistence type="predicted"/>
<dbReference type="RefSeq" id="XP_018028969.1">
    <property type="nucleotide sequence ID" value="XM_018183818.1"/>
</dbReference>
<protein>
    <recommendedName>
        <fullName evidence="1">Azaphilone pigments biosynthesis cluster protein L N-terminal domain-containing protein</fullName>
    </recommendedName>
</protein>
<sequence>MDGLSGAASVIAVIDISAKIVSLCLQYSKAVRGAKDDIERVQGKVSDITHILEQIKQLLDSQDKTQLSATQGLFSSLTKCLKELENLQVELEPGKGRKTMSRIGFRALKWPFTSKQVDKIVSSLKGCEQTLSLALQVDQTTAVLSIDQKLDLAKLPIAHGASYDSHTEEHNARCLPNTRTALLQDITKWAQDKDSKSIFWLSGMATSGYHPYLRGL</sequence>
<name>A0A177BT90_9PLEO</name>
<evidence type="ECO:0000313" key="2">
    <source>
        <dbReference type="EMBL" id="OAF98603.1"/>
    </source>
</evidence>
<dbReference type="EMBL" id="KV441566">
    <property type="protein sequence ID" value="OAF98603.1"/>
    <property type="molecule type" value="Genomic_DNA"/>
</dbReference>